<proteinExistence type="predicted"/>
<keyword evidence="4" id="KW-1185">Reference proteome</keyword>
<dbReference type="SUPFAM" id="SSF56059">
    <property type="entry name" value="Glutathione synthetase ATP-binding domain-like"/>
    <property type="match status" value="1"/>
</dbReference>
<dbReference type="PROSITE" id="PS50975">
    <property type="entry name" value="ATP_GRASP"/>
    <property type="match status" value="1"/>
</dbReference>
<protein>
    <recommendedName>
        <fullName evidence="2">ATP-grasp domain-containing protein</fullName>
    </recommendedName>
</protein>
<evidence type="ECO:0000256" key="1">
    <source>
        <dbReference type="PROSITE-ProRule" id="PRU00409"/>
    </source>
</evidence>
<dbReference type="AlphaFoldDB" id="I8YG15"/>
<dbReference type="InterPro" id="IPR011761">
    <property type="entry name" value="ATP-grasp"/>
</dbReference>
<evidence type="ECO:0000313" key="4">
    <source>
        <dbReference type="Proteomes" id="UP000005150"/>
    </source>
</evidence>
<dbReference type="GO" id="GO:0005524">
    <property type="term" value="F:ATP binding"/>
    <property type="evidence" value="ECO:0007669"/>
    <property type="project" value="UniProtKB-UniRule"/>
</dbReference>
<feature type="domain" description="ATP-grasp" evidence="2">
    <location>
        <begin position="113"/>
        <end position="293"/>
    </location>
</feature>
<organism evidence="3 4">
    <name type="scientific">Bacteroides salyersiae CL02T12C01</name>
    <dbReference type="NCBI Taxonomy" id="997887"/>
    <lineage>
        <taxon>Bacteria</taxon>
        <taxon>Pseudomonadati</taxon>
        <taxon>Bacteroidota</taxon>
        <taxon>Bacteroidia</taxon>
        <taxon>Bacteroidales</taxon>
        <taxon>Bacteroidaceae</taxon>
        <taxon>Bacteroides</taxon>
    </lineage>
</organism>
<evidence type="ECO:0000313" key="3">
    <source>
        <dbReference type="EMBL" id="EIY62095.1"/>
    </source>
</evidence>
<dbReference type="Gene3D" id="3.40.50.20">
    <property type="match status" value="1"/>
</dbReference>
<name>I8YG15_9BACE</name>
<dbReference type="EMBL" id="AGXV01000032">
    <property type="protein sequence ID" value="EIY62095.1"/>
    <property type="molecule type" value="Genomic_DNA"/>
</dbReference>
<dbReference type="RefSeq" id="WP_007480614.1">
    <property type="nucleotide sequence ID" value="NZ_JH724308.1"/>
</dbReference>
<keyword evidence="1" id="KW-0547">Nucleotide-binding</keyword>
<reference evidence="3 4" key="1">
    <citation type="submission" date="2012-02" db="EMBL/GenBank/DDBJ databases">
        <title>The Genome Sequence of Bacteroides salyersiae CL02T12C01.</title>
        <authorList>
            <consortium name="The Broad Institute Genome Sequencing Platform"/>
            <person name="Earl A."/>
            <person name="Ward D."/>
            <person name="Feldgarden M."/>
            <person name="Gevers D."/>
            <person name="Zitomersky N.L."/>
            <person name="Coyne M.J."/>
            <person name="Comstock L.E."/>
            <person name="Young S.K."/>
            <person name="Zeng Q."/>
            <person name="Gargeya S."/>
            <person name="Fitzgerald M."/>
            <person name="Haas B."/>
            <person name="Abouelleil A."/>
            <person name="Alvarado L."/>
            <person name="Arachchi H.M."/>
            <person name="Berlin A."/>
            <person name="Chapman S.B."/>
            <person name="Gearin G."/>
            <person name="Goldberg J."/>
            <person name="Griggs A."/>
            <person name="Gujja S."/>
            <person name="Hansen M."/>
            <person name="Heiman D."/>
            <person name="Howarth C."/>
            <person name="Larimer J."/>
            <person name="Lui A."/>
            <person name="MacDonald P.J.P."/>
            <person name="McCowen C."/>
            <person name="Montmayeur A."/>
            <person name="Murphy C."/>
            <person name="Neiman D."/>
            <person name="Pearson M."/>
            <person name="Priest M."/>
            <person name="Roberts A."/>
            <person name="Saif S."/>
            <person name="Shea T."/>
            <person name="Sisk P."/>
            <person name="Stolte C."/>
            <person name="Sykes S."/>
            <person name="Wortman J."/>
            <person name="Nusbaum C."/>
            <person name="Birren B."/>
        </authorList>
    </citation>
    <scope>NUCLEOTIDE SEQUENCE [LARGE SCALE GENOMIC DNA]</scope>
    <source>
        <strain evidence="3 4">CL02T12C01</strain>
    </source>
</reference>
<keyword evidence="1" id="KW-0067">ATP-binding</keyword>
<accession>I8YG15</accession>
<dbReference type="GeneID" id="93116920"/>
<dbReference type="Pfam" id="PF15632">
    <property type="entry name" value="ATPgrasp_Ter"/>
    <property type="match status" value="1"/>
</dbReference>
<gene>
    <name evidence="3" type="ORF">HMPREF1071_02715</name>
</gene>
<dbReference type="Gene3D" id="3.30.470.20">
    <property type="entry name" value="ATP-grasp fold, B domain"/>
    <property type="match status" value="1"/>
</dbReference>
<dbReference type="PATRIC" id="fig|997887.3.peg.2823"/>
<sequence>MNKECDVILTYCWNRVGYTILKSLHQKGLKVWAVDTSKKNICSMSKFCTGSFTYPDPFTEEEAFIRVLKEKILELKPKVLMPTHDESVIIMRHRTEFPADLIIPYESDEKLLLLANKATSTEVARKAGVSVPEVYHSVGEVKCYPVVFKTVIGNSAKGVFFPKSKEELLKLMEEHKDEETLLQEWIGGTDYSVDCVRWDGFCKTSVYHALVTKTDGGGTTTQREIVDMPQLEAEAMKLMEAVDFHGVCGLDFRYDPEKNKIAYIETNVRFTGGLATPVAAGFDIPWVMYKLATEGKYEEPINVRIGTRTKWILGDVITLVGRIVKLKWNPAELSRVFTFRGFDAFDDFCKDDKKAIFGEFSYYFEKLVKNGKLNP</sequence>
<dbReference type="HOGENOM" id="CLU_034084_2_0_10"/>
<comment type="caution">
    <text evidence="3">The sequence shown here is derived from an EMBL/GenBank/DDBJ whole genome shotgun (WGS) entry which is preliminary data.</text>
</comment>
<dbReference type="Proteomes" id="UP000005150">
    <property type="component" value="Unassembled WGS sequence"/>
</dbReference>
<dbReference type="GO" id="GO:0046872">
    <property type="term" value="F:metal ion binding"/>
    <property type="evidence" value="ECO:0007669"/>
    <property type="project" value="InterPro"/>
</dbReference>
<evidence type="ECO:0000259" key="2">
    <source>
        <dbReference type="PROSITE" id="PS50975"/>
    </source>
</evidence>